<accession>A0AAD9UKS4</accession>
<dbReference type="InterPro" id="IPR003591">
    <property type="entry name" value="Leu-rich_rpt_typical-subtyp"/>
</dbReference>
<keyword evidence="10" id="KW-0325">Glycoprotein</keyword>
<evidence type="ECO:0000256" key="7">
    <source>
        <dbReference type="ARBA" id="ARBA00022989"/>
    </source>
</evidence>
<feature type="chain" id="PRO_5042164251" description="TIR domain-containing protein" evidence="12">
    <location>
        <begin position="29"/>
        <end position="900"/>
    </location>
</feature>
<evidence type="ECO:0000313" key="14">
    <source>
        <dbReference type="EMBL" id="KAK2193179.1"/>
    </source>
</evidence>
<dbReference type="EMBL" id="JAODUO010000016">
    <property type="protein sequence ID" value="KAK2193179.1"/>
    <property type="molecule type" value="Genomic_DNA"/>
</dbReference>
<evidence type="ECO:0000259" key="13">
    <source>
        <dbReference type="PROSITE" id="PS50104"/>
    </source>
</evidence>
<dbReference type="SUPFAM" id="SSF52200">
    <property type="entry name" value="Toll/Interleukin receptor TIR domain"/>
    <property type="match status" value="1"/>
</dbReference>
<keyword evidence="5 12" id="KW-0732">Signal</keyword>
<evidence type="ECO:0000256" key="11">
    <source>
        <dbReference type="SAM" id="Phobius"/>
    </source>
</evidence>
<feature type="domain" description="TIR" evidence="13">
    <location>
        <begin position="711"/>
        <end position="868"/>
    </location>
</feature>
<dbReference type="PANTHER" id="PTHR24365:SF541">
    <property type="entry name" value="PROTEIN TOLL-RELATED"/>
    <property type="match status" value="1"/>
</dbReference>
<keyword evidence="15" id="KW-1185">Reference proteome</keyword>
<gene>
    <name evidence="14" type="ORF">NP493_14g06035</name>
</gene>
<comment type="caution">
    <text evidence="14">The sequence shown here is derived from an EMBL/GenBank/DDBJ whole genome shotgun (WGS) entry which is preliminary data.</text>
</comment>
<evidence type="ECO:0000256" key="9">
    <source>
        <dbReference type="ARBA" id="ARBA00023170"/>
    </source>
</evidence>
<dbReference type="InterPro" id="IPR001611">
    <property type="entry name" value="Leu-rich_rpt"/>
</dbReference>
<dbReference type="Proteomes" id="UP001209878">
    <property type="component" value="Unassembled WGS sequence"/>
</dbReference>
<dbReference type="InterPro" id="IPR032675">
    <property type="entry name" value="LRR_dom_sf"/>
</dbReference>
<dbReference type="GO" id="GO:0005886">
    <property type="term" value="C:plasma membrane"/>
    <property type="evidence" value="ECO:0007669"/>
    <property type="project" value="TreeGrafter"/>
</dbReference>
<evidence type="ECO:0000256" key="4">
    <source>
        <dbReference type="ARBA" id="ARBA00022692"/>
    </source>
</evidence>
<keyword evidence="7 11" id="KW-1133">Transmembrane helix</keyword>
<dbReference type="Gene3D" id="3.80.10.10">
    <property type="entry name" value="Ribonuclease Inhibitor"/>
    <property type="match status" value="1"/>
</dbReference>
<name>A0AAD9UKS4_RIDPI</name>
<feature type="signal peptide" evidence="12">
    <location>
        <begin position="1"/>
        <end position="28"/>
    </location>
</feature>
<dbReference type="SUPFAM" id="SSF52058">
    <property type="entry name" value="L domain-like"/>
    <property type="match status" value="2"/>
</dbReference>
<organism evidence="14 15">
    <name type="scientific">Ridgeia piscesae</name>
    <name type="common">Tubeworm</name>
    <dbReference type="NCBI Taxonomy" id="27915"/>
    <lineage>
        <taxon>Eukaryota</taxon>
        <taxon>Metazoa</taxon>
        <taxon>Spiralia</taxon>
        <taxon>Lophotrochozoa</taxon>
        <taxon>Annelida</taxon>
        <taxon>Polychaeta</taxon>
        <taxon>Sedentaria</taxon>
        <taxon>Canalipalpata</taxon>
        <taxon>Sabellida</taxon>
        <taxon>Siboglinidae</taxon>
        <taxon>Ridgeia</taxon>
    </lineage>
</organism>
<protein>
    <recommendedName>
        <fullName evidence="13">TIR domain-containing protein</fullName>
    </recommendedName>
</protein>
<dbReference type="InterPro" id="IPR000157">
    <property type="entry name" value="TIR_dom"/>
</dbReference>
<proteinExistence type="inferred from homology"/>
<dbReference type="InterPro" id="IPR035897">
    <property type="entry name" value="Toll_tir_struct_dom_sf"/>
</dbReference>
<evidence type="ECO:0000256" key="6">
    <source>
        <dbReference type="ARBA" id="ARBA00022737"/>
    </source>
</evidence>
<dbReference type="Pfam" id="PF13855">
    <property type="entry name" value="LRR_8"/>
    <property type="match status" value="2"/>
</dbReference>
<feature type="transmembrane region" description="Helical" evidence="11">
    <location>
        <begin position="665"/>
        <end position="686"/>
    </location>
</feature>
<evidence type="ECO:0000256" key="12">
    <source>
        <dbReference type="SAM" id="SignalP"/>
    </source>
</evidence>
<evidence type="ECO:0000256" key="5">
    <source>
        <dbReference type="ARBA" id="ARBA00022729"/>
    </source>
</evidence>
<evidence type="ECO:0000256" key="2">
    <source>
        <dbReference type="ARBA" id="ARBA00009634"/>
    </source>
</evidence>
<dbReference type="SMART" id="SM00369">
    <property type="entry name" value="LRR_TYP"/>
    <property type="match status" value="6"/>
</dbReference>
<dbReference type="Gene3D" id="3.40.50.10140">
    <property type="entry name" value="Toll/interleukin-1 receptor homology (TIR) domain"/>
    <property type="match status" value="1"/>
</dbReference>
<keyword evidence="3" id="KW-0433">Leucine-rich repeat</keyword>
<evidence type="ECO:0000313" key="15">
    <source>
        <dbReference type="Proteomes" id="UP001209878"/>
    </source>
</evidence>
<keyword evidence="6" id="KW-0677">Repeat</keyword>
<evidence type="ECO:0000256" key="3">
    <source>
        <dbReference type="ARBA" id="ARBA00022614"/>
    </source>
</evidence>
<keyword evidence="4 11" id="KW-0812">Transmembrane</keyword>
<sequence length="900" mass="102385">MPYRLRGRCRVVLVIFLVICLRPSLVLSLQCTRSNGSSIIDHNKWLSPGAYTGVAVDCRSRGLTRVPNNVTKEVTQLDLSRNKIPAIGANDFVNMTDLRILVLSDSRIQTLANNCFQNLTRLEQLDLNENNFASLPAGVFAGLHSLRVLTMTGRHATSYLTQFVSHTPELRVLSLSAVGDATIPAEYARLPRLEVLDFYRETVRLEQITAAMFDNIRDSNITTLSFRCTPSLKSIETAAFSNLPNLHSLVLTCSRSLSYTATMASLAATTNTSVDTVVLDGTKGEIAIFREADFCFPFWRRLKRLSTKCVRLASFDFNYAGCLTNLREVSLDHNTPSSSKPIYPNISAIAPKLSTLSVSHVGWCADEFNDAFCYERYYLLDVDDYFPERPPVLPKSTSLITNDTAPCTEKPLGIGNMPFPTSLEFLHMVKFGSPSPRRLRTTACLSQLRVRYLNISMNTFTKDLCSRCRLYGVSLLEIADASHGALELITPEFMQHFTNLRFLNFSHNSLGVTGSDLTDTFSHLRLLEDINLSHNRLSHITPRAFEHCTCLKRLNLADNELIQINIYMDNMEALEYIDLSGNRLVTLSDAFMTTLDQHVHVLTVDIRREMFVCNCESVTFLRWSRVTHVRLTEKDKLTCSYGDRDNVWVTEIDVDQLEAGCQVSLLPVVVPIIAVVIFITVATFLVRYHRWYIKYHLVLCWLRDVTSSTNKQYDAMVAYFLHASNSRDQEGGVARISRWVCTRLLPRAEDEWGLRLYVGDRDDLGGASKMHNFVRGFQSSDKVVVCLTREFIEDSDCMNYLATALDSSKPLSKYIFVLFDDIQPTSVPRRLRQLLLPNAPSIALTWGDITVEDEHEHSTFWRRMRDALTRDPDQERCRRQFDVIPLLVFRQEQTEDFDRQ</sequence>
<evidence type="ECO:0000256" key="1">
    <source>
        <dbReference type="ARBA" id="ARBA00004167"/>
    </source>
</evidence>
<comment type="subcellular location">
    <subcellularLocation>
        <location evidence="1">Membrane</location>
        <topology evidence="1">Single-pass membrane protein</topology>
    </subcellularLocation>
</comment>
<dbReference type="PANTHER" id="PTHR24365">
    <property type="entry name" value="TOLL-LIKE RECEPTOR"/>
    <property type="match status" value="1"/>
</dbReference>
<dbReference type="PROSITE" id="PS50104">
    <property type="entry name" value="TIR"/>
    <property type="match status" value="1"/>
</dbReference>
<evidence type="ECO:0000256" key="8">
    <source>
        <dbReference type="ARBA" id="ARBA00023136"/>
    </source>
</evidence>
<comment type="similarity">
    <text evidence="2">Belongs to the Toll-like receptor family.</text>
</comment>
<dbReference type="GO" id="GO:0038023">
    <property type="term" value="F:signaling receptor activity"/>
    <property type="evidence" value="ECO:0007669"/>
    <property type="project" value="TreeGrafter"/>
</dbReference>
<reference evidence="14" key="1">
    <citation type="journal article" date="2023" name="Mol. Biol. Evol.">
        <title>Third-Generation Sequencing Reveals the Adaptive Role of the Epigenome in Three Deep-Sea Polychaetes.</title>
        <authorList>
            <person name="Perez M."/>
            <person name="Aroh O."/>
            <person name="Sun Y."/>
            <person name="Lan Y."/>
            <person name="Juniper S.K."/>
            <person name="Young C.R."/>
            <person name="Angers B."/>
            <person name="Qian P.Y."/>
        </authorList>
    </citation>
    <scope>NUCLEOTIDE SEQUENCE</scope>
    <source>
        <strain evidence="14">R07B-5</strain>
    </source>
</reference>
<evidence type="ECO:0000256" key="10">
    <source>
        <dbReference type="ARBA" id="ARBA00023180"/>
    </source>
</evidence>
<keyword evidence="8 11" id="KW-0472">Membrane</keyword>
<dbReference type="AlphaFoldDB" id="A0AAD9UKS4"/>
<dbReference type="GO" id="GO:0007165">
    <property type="term" value="P:signal transduction"/>
    <property type="evidence" value="ECO:0007669"/>
    <property type="project" value="InterPro"/>
</dbReference>
<keyword evidence="9" id="KW-0675">Receptor</keyword>